<sequence length="408" mass="47021">MQQEALNLFYYTTGIPIHYLSSDGTRYQQMPRTQIDPLKRMDHIIKLAADRVRRLSGHETGAVVDDLHQHYFVRSAGSQEHHIDMLLIGPVQVHEMTQERWDALFYNGGFSLQDKALLQEHYEKTPNLPFVQLKYVKLLLEQLETLDYTGVVDSIEEGEDFYEVRRAVPGAYSDEPVDHAPFTLEQDFLDGLVNGDRSVLERIGDFDKYPIPPIGNGNPVRAYKNVLISGVSVAIRRVAQVGIDFRDLQHYSDAFITRVEQTDDMGNLLKLFQQMFYDLFDMVDEYRQESYSQSVIIGIKYIRNHLDSSFRLDNVAQEVGLNPRYFGTLFKEETGKTILQFVTDERINLAKRLLKDRQNDISDVAVHVGFSSQSHFTQVFRKKVGKTPKVYQETHSSMDEDKKEVPGV</sequence>
<dbReference type="Proteomes" id="UP000094463">
    <property type="component" value="Chromosome"/>
</dbReference>
<dbReference type="InterPro" id="IPR018062">
    <property type="entry name" value="HTH_AraC-typ_CS"/>
</dbReference>
<gene>
    <name evidence="5" type="primary">araC-1</name>
    <name evidence="5" type="ORF">BBEV_0221</name>
</gene>
<keyword evidence="1" id="KW-0805">Transcription regulation</keyword>
<keyword evidence="3" id="KW-0804">Transcription</keyword>
<dbReference type="SUPFAM" id="SSF46689">
    <property type="entry name" value="Homeodomain-like"/>
    <property type="match status" value="2"/>
</dbReference>
<dbReference type="SMART" id="SM00342">
    <property type="entry name" value="HTH_ARAC"/>
    <property type="match status" value="1"/>
</dbReference>
<dbReference type="InterPro" id="IPR020449">
    <property type="entry name" value="Tscrpt_reg_AraC-type_HTH"/>
</dbReference>
<dbReference type="Pfam" id="PF12833">
    <property type="entry name" value="HTH_18"/>
    <property type="match status" value="1"/>
</dbReference>
<evidence type="ECO:0000256" key="1">
    <source>
        <dbReference type="ARBA" id="ARBA00023015"/>
    </source>
</evidence>
<protein>
    <submittedName>
        <fullName evidence="5">Transcriptional regulator (AraC/XylS family)</fullName>
    </submittedName>
</protein>
<name>A0A1D7QRI5_9BACI</name>
<keyword evidence="2" id="KW-0238">DNA-binding</keyword>
<dbReference type="InterPro" id="IPR009057">
    <property type="entry name" value="Homeodomain-like_sf"/>
</dbReference>
<accession>A0A1D7QRI5</accession>
<dbReference type="InterPro" id="IPR018060">
    <property type="entry name" value="HTH_AraC"/>
</dbReference>
<dbReference type="KEGG" id="bbev:BBEV_0221"/>
<organism evidence="5 6">
    <name type="scientific">Salisediminibacterium beveridgei</name>
    <dbReference type="NCBI Taxonomy" id="632773"/>
    <lineage>
        <taxon>Bacteria</taxon>
        <taxon>Bacillati</taxon>
        <taxon>Bacillota</taxon>
        <taxon>Bacilli</taxon>
        <taxon>Bacillales</taxon>
        <taxon>Bacillaceae</taxon>
        <taxon>Salisediminibacterium</taxon>
    </lineage>
</organism>
<dbReference type="PANTHER" id="PTHR43280:SF2">
    <property type="entry name" value="HTH-TYPE TRANSCRIPTIONAL REGULATOR EXSA"/>
    <property type="match status" value="1"/>
</dbReference>
<evidence type="ECO:0000256" key="2">
    <source>
        <dbReference type="ARBA" id="ARBA00023125"/>
    </source>
</evidence>
<dbReference type="PANTHER" id="PTHR43280">
    <property type="entry name" value="ARAC-FAMILY TRANSCRIPTIONAL REGULATOR"/>
    <property type="match status" value="1"/>
</dbReference>
<reference evidence="5 6" key="1">
    <citation type="submission" date="2015-08" db="EMBL/GenBank/DDBJ databases">
        <title>The complete genome sequence of Bacillus beveridgei MLTeJB.</title>
        <authorList>
            <person name="Hanson T.E."/>
            <person name="Mesa C."/>
            <person name="Basesman S.M."/>
            <person name="Oremland R.S."/>
        </authorList>
    </citation>
    <scope>NUCLEOTIDE SEQUENCE [LARGE SCALE GENOMIC DNA]</scope>
    <source>
        <strain evidence="5 6">MLTeJB</strain>
    </source>
</reference>
<evidence type="ECO:0000259" key="4">
    <source>
        <dbReference type="PROSITE" id="PS01124"/>
    </source>
</evidence>
<dbReference type="PRINTS" id="PR00032">
    <property type="entry name" value="HTHARAC"/>
</dbReference>
<evidence type="ECO:0000313" key="5">
    <source>
        <dbReference type="EMBL" id="AOM81616.1"/>
    </source>
</evidence>
<dbReference type="PROSITE" id="PS00041">
    <property type="entry name" value="HTH_ARAC_FAMILY_1"/>
    <property type="match status" value="1"/>
</dbReference>
<feature type="domain" description="HTH araC/xylS-type" evidence="4">
    <location>
        <begin position="299"/>
        <end position="394"/>
    </location>
</feature>
<proteinExistence type="predicted"/>
<dbReference type="RefSeq" id="WP_069363770.1">
    <property type="nucleotide sequence ID" value="NZ_CP012502.1"/>
</dbReference>
<dbReference type="OrthoDB" id="247151at2"/>
<dbReference type="GO" id="GO:0043565">
    <property type="term" value="F:sequence-specific DNA binding"/>
    <property type="evidence" value="ECO:0007669"/>
    <property type="project" value="InterPro"/>
</dbReference>
<keyword evidence="6" id="KW-1185">Reference proteome</keyword>
<dbReference type="GO" id="GO:0003700">
    <property type="term" value="F:DNA-binding transcription factor activity"/>
    <property type="evidence" value="ECO:0007669"/>
    <property type="project" value="InterPro"/>
</dbReference>
<dbReference type="Gene3D" id="1.10.10.60">
    <property type="entry name" value="Homeodomain-like"/>
    <property type="match status" value="2"/>
</dbReference>
<evidence type="ECO:0000313" key="6">
    <source>
        <dbReference type="Proteomes" id="UP000094463"/>
    </source>
</evidence>
<dbReference type="PROSITE" id="PS01124">
    <property type="entry name" value="HTH_ARAC_FAMILY_2"/>
    <property type="match status" value="1"/>
</dbReference>
<dbReference type="AlphaFoldDB" id="A0A1D7QRI5"/>
<evidence type="ECO:0000256" key="3">
    <source>
        <dbReference type="ARBA" id="ARBA00023163"/>
    </source>
</evidence>
<dbReference type="STRING" id="632773.BBEV_0221"/>
<dbReference type="EMBL" id="CP012502">
    <property type="protein sequence ID" value="AOM81616.1"/>
    <property type="molecule type" value="Genomic_DNA"/>
</dbReference>